<feature type="compositionally biased region" description="Polar residues" evidence="1">
    <location>
        <begin position="221"/>
        <end position="234"/>
    </location>
</feature>
<comment type="caution">
    <text evidence="3">The sequence shown here is derived from an EMBL/GenBank/DDBJ whole genome shotgun (WGS) entry which is preliminary data.</text>
</comment>
<feature type="chain" id="PRO_5021479502" evidence="2">
    <location>
        <begin position="24"/>
        <end position="234"/>
    </location>
</feature>
<gene>
    <name evidence="3" type="ORF">fugu_012638</name>
</gene>
<evidence type="ECO:0000256" key="1">
    <source>
        <dbReference type="SAM" id="MobiDB-lite"/>
    </source>
</evidence>
<feature type="region of interest" description="Disordered" evidence="1">
    <location>
        <begin position="209"/>
        <end position="234"/>
    </location>
</feature>
<organism evidence="3 4">
    <name type="scientific">Takifugu bimaculatus</name>
    <dbReference type="NCBI Taxonomy" id="433685"/>
    <lineage>
        <taxon>Eukaryota</taxon>
        <taxon>Metazoa</taxon>
        <taxon>Chordata</taxon>
        <taxon>Craniata</taxon>
        <taxon>Vertebrata</taxon>
        <taxon>Euteleostomi</taxon>
        <taxon>Actinopterygii</taxon>
        <taxon>Neopterygii</taxon>
        <taxon>Teleostei</taxon>
        <taxon>Neoteleostei</taxon>
        <taxon>Acanthomorphata</taxon>
        <taxon>Eupercaria</taxon>
        <taxon>Tetraodontiformes</taxon>
        <taxon>Tetradontoidea</taxon>
        <taxon>Tetraodontidae</taxon>
        <taxon>Takifugu</taxon>
    </lineage>
</organism>
<sequence>MKVVGQLVLVVGLLVSIHYEVRAKDPDVVEMDEEKEQELGGRPTRGSADFSHHMKATKTPPLKDGERDWLVHHLTETKRIPPRRPTDQSNRWLPPRCCGVVVEETTVKTEILLDTQVPDIMQMVMVQLQPLLDGFNHSLEHLSRHVVELARNIDLMKSRQQEVEFQVTPLDSSARDEVVQVVEKETERENQHASLEQVLEQVMDYPLADEEPEDTGGEQATLPTCNATLQPHQL</sequence>
<evidence type="ECO:0000313" key="3">
    <source>
        <dbReference type="EMBL" id="TNM99605.1"/>
    </source>
</evidence>
<dbReference type="AlphaFoldDB" id="A0A4Z2C5X5"/>
<feature type="region of interest" description="Disordered" evidence="1">
    <location>
        <begin position="30"/>
        <end position="64"/>
    </location>
</feature>
<keyword evidence="2" id="KW-0732">Signal</keyword>
<evidence type="ECO:0000256" key="2">
    <source>
        <dbReference type="SAM" id="SignalP"/>
    </source>
</evidence>
<proteinExistence type="predicted"/>
<name>A0A4Z2C5X5_9TELE</name>
<accession>A0A4Z2C5X5</accession>
<feature type="signal peptide" evidence="2">
    <location>
        <begin position="1"/>
        <end position="23"/>
    </location>
</feature>
<protein>
    <submittedName>
        <fullName evidence="3">Uncharacterized protein</fullName>
    </submittedName>
</protein>
<dbReference type="Proteomes" id="UP000516260">
    <property type="component" value="Chromosome 13"/>
</dbReference>
<reference evidence="3 4" key="1">
    <citation type="submission" date="2019-04" db="EMBL/GenBank/DDBJ databases">
        <title>The sequence and de novo assembly of Takifugu bimaculatus genome using PacBio and Hi-C technologies.</title>
        <authorList>
            <person name="Xu P."/>
            <person name="Liu B."/>
            <person name="Zhou Z."/>
        </authorList>
    </citation>
    <scope>NUCLEOTIDE SEQUENCE [LARGE SCALE GENOMIC DNA]</scope>
    <source>
        <strain evidence="3">TB-2018</strain>
        <tissue evidence="3">Muscle</tissue>
    </source>
</reference>
<keyword evidence="4" id="KW-1185">Reference proteome</keyword>
<evidence type="ECO:0000313" key="4">
    <source>
        <dbReference type="Proteomes" id="UP000516260"/>
    </source>
</evidence>
<dbReference type="EMBL" id="SWLE01000005">
    <property type="protein sequence ID" value="TNM99605.1"/>
    <property type="molecule type" value="Genomic_DNA"/>
</dbReference>